<feature type="signal peptide" evidence="1">
    <location>
        <begin position="1"/>
        <end position="26"/>
    </location>
</feature>
<keyword evidence="3" id="KW-1185">Reference proteome</keyword>
<gene>
    <name evidence="2" type="ORF">Pyn_38179</name>
</gene>
<evidence type="ECO:0000313" key="2">
    <source>
        <dbReference type="EMBL" id="PQQ21780.1"/>
    </source>
</evidence>
<dbReference type="GO" id="GO:0016301">
    <property type="term" value="F:kinase activity"/>
    <property type="evidence" value="ECO:0007669"/>
    <property type="project" value="UniProtKB-KW"/>
</dbReference>
<accession>A0A314ZSY9</accession>
<dbReference type="Proteomes" id="UP000250321">
    <property type="component" value="Unassembled WGS sequence"/>
</dbReference>
<keyword evidence="1" id="KW-0732">Signal</keyword>
<comment type="caution">
    <text evidence="2">The sequence shown here is derived from an EMBL/GenBank/DDBJ whole genome shotgun (WGS) entry which is preliminary data.</text>
</comment>
<evidence type="ECO:0000313" key="3">
    <source>
        <dbReference type="Proteomes" id="UP000250321"/>
    </source>
</evidence>
<dbReference type="AlphaFoldDB" id="A0A314ZSY9"/>
<keyword evidence="2" id="KW-0418">Kinase</keyword>
<name>A0A314ZSY9_PRUYE</name>
<sequence length="88" mass="9587">MGSSRLLIFFIAIPIILDLVAPPAVAQIDDGVCTYTADFCWDVPILVPTMMAASTKKTSTTSSPPSHPTIHKSIMAFTIHQWDKTPTK</sequence>
<protein>
    <submittedName>
        <fullName evidence="2">Cysteine-rich receptor-like protein kinase 29</fullName>
    </submittedName>
</protein>
<feature type="chain" id="PRO_5016297748" evidence="1">
    <location>
        <begin position="27"/>
        <end position="88"/>
    </location>
</feature>
<proteinExistence type="predicted"/>
<dbReference type="EMBL" id="PJQY01000005">
    <property type="protein sequence ID" value="PQQ21780.1"/>
    <property type="molecule type" value="Genomic_DNA"/>
</dbReference>
<keyword evidence="2" id="KW-0675">Receptor</keyword>
<evidence type="ECO:0000256" key="1">
    <source>
        <dbReference type="SAM" id="SignalP"/>
    </source>
</evidence>
<organism evidence="2 3">
    <name type="scientific">Prunus yedoensis var. nudiflora</name>
    <dbReference type="NCBI Taxonomy" id="2094558"/>
    <lineage>
        <taxon>Eukaryota</taxon>
        <taxon>Viridiplantae</taxon>
        <taxon>Streptophyta</taxon>
        <taxon>Embryophyta</taxon>
        <taxon>Tracheophyta</taxon>
        <taxon>Spermatophyta</taxon>
        <taxon>Magnoliopsida</taxon>
        <taxon>eudicotyledons</taxon>
        <taxon>Gunneridae</taxon>
        <taxon>Pentapetalae</taxon>
        <taxon>rosids</taxon>
        <taxon>fabids</taxon>
        <taxon>Rosales</taxon>
        <taxon>Rosaceae</taxon>
        <taxon>Amygdaloideae</taxon>
        <taxon>Amygdaleae</taxon>
        <taxon>Prunus</taxon>
    </lineage>
</organism>
<keyword evidence="2" id="KW-0808">Transferase</keyword>
<reference evidence="2 3" key="1">
    <citation type="submission" date="2018-02" db="EMBL/GenBank/DDBJ databases">
        <title>Draft genome of wild Prunus yedoensis var. nudiflora.</title>
        <authorList>
            <person name="Baek S."/>
            <person name="Kim J.-H."/>
            <person name="Choi K."/>
            <person name="Kim G.-B."/>
            <person name="Cho A."/>
            <person name="Jang H."/>
            <person name="Shin C.-H."/>
            <person name="Yu H.-J."/>
            <person name="Mun J.-H."/>
        </authorList>
    </citation>
    <scope>NUCLEOTIDE SEQUENCE [LARGE SCALE GENOMIC DNA]</scope>
    <source>
        <strain evidence="3">cv. Jeju island</strain>
        <tissue evidence="2">Leaf</tissue>
    </source>
</reference>